<keyword evidence="1 7" id="KW-0436">Ligase</keyword>
<dbReference type="InterPro" id="IPR001412">
    <property type="entry name" value="aa-tRNA-synth_I_CS"/>
</dbReference>
<dbReference type="Proteomes" id="UP000266385">
    <property type="component" value="Unassembled WGS sequence"/>
</dbReference>
<dbReference type="GO" id="GO:0006424">
    <property type="term" value="P:glutamyl-tRNA aminoacylation"/>
    <property type="evidence" value="ECO:0007669"/>
    <property type="project" value="TreeGrafter"/>
</dbReference>
<dbReference type="PANTHER" id="PTHR43311:SF1">
    <property type="entry name" value="GLUTAMYL-Q TRNA(ASP) SYNTHETASE"/>
    <property type="match status" value="1"/>
</dbReference>
<evidence type="ECO:0000313" key="10">
    <source>
        <dbReference type="Proteomes" id="UP000266385"/>
    </source>
</evidence>
<comment type="caution">
    <text evidence="9">The sequence shown here is derived from an EMBL/GenBank/DDBJ whole genome shotgun (WGS) entry which is preliminary data.</text>
</comment>
<gene>
    <name evidence="9" type="ORF">D1223_07695</name>
</gene>
<sequence length="281" mass="31105">MTGFVTRFAPSPTGYLHLGHAASAFHVWDAARRAGGRVLLRIEDIDLGRCKPEYTEAIFEDLAWLGFEWDGPVRIQSEHFQDYERVVDHLTALGLTYRCFRSRSDIAEEQAAAGAPPGTPFTGSALPADAEAERLDRGDAFAWRLSLEKCRDYLGSAYDQLSFELSTSPGEHQTIKARPDIHGDINLTRKDSPTAYHVASTHDDALQGITHVIRGEDLKDAAHIHVLLQALMDWPQPVYTHHPLVMGPDGKRLAKRFASQSLASLRADGLSPDDVRRLAGV</sequence>
<dbReference type="InterPro" id="IPR049940">
    <property type="entry name" value="GluQ/Sye"/>
</dbReference>
<dbReference type="NCBIfam" id="NF004315">
    <property type="entry name" value="PRK05710.1-4"/>
    <property type="match status" value="1"/>
</dbReference>
<dbReference type="InterPro" id="IPR020058">
    <property type="entry name" value="Glu/Gln-tRNA-synth_Ib_cat-dom"/>
</dbReference>
<keyword evidence="7" id="KW-0648">Protein biosynthesis</keyword>
<dbReference type="RefSeq" id="WP_119375814.1">
    <property type="nucleotide sequence ID" value="NZ_QWFX01000006.1"/>
</dbReference>
<dbReference type="PRINTS" id="PR00987">
    <property type="entry name" value="TRNASYNTHGLU"/>
</dbReference>
<keyword evidence="5 7" id="KW-0067">ATP-binding</keyword>
<evidence type="ECO:0000256" key="4">
    <source>
        <dbReference type="ARBA" id="ARBA00022833"/>
    </source>
</evidence>
<dbReference type="Gene3D" id="3.40.50.620">
    <property type="entry name" value="HUPs"/>
    <property type="match status" value="1"/>
</dbReference>
<dbReference type="PROSITE" id="PS00178">
    <property type="entry name" value="AA_TRNA_LIGASE_I"/>
    <property type="match status" value="1"/>
</dbReference>
<organism evidence="9 10">
    <name type="scientific">Henriciella mobilis</name>
    <dbReference type="NCBI Taxonomy" id="2305467"/>
    <lineage>
        <taxon>Bacteria</taxon>
        <taxon>Pseudomonadati</taxon>
        <taxon>Pseudomonadota</taxon>
        <taxon>Alphaproteobacteria</taxon>
        <taxon>Hyphomonadales</taxon>
        <taxon>Hyphomonadaceae</taxon>
        <taxon>Henriciella</taxon>
    </lineage>
</organism>
<dbReference type="InterPro" id="IPR000924">
    <property type="entry name" value="Glu/Gln-tRNA-synth"/>
</dbReference>
<name>A0A399RJH0_9PROT</name>
<dbReference type="SUPFAM" id="SSF52374">
    <property type="entry name" value="Nucleotidylyl transferase"/>
    <property type="match status" value="1"/>
</dbReference>
<accession>A0A399RJH0</accession>
<evidence type="ECO:0000256" key="5">
    <source>
        <dbReference type="ARBA" id="ARBA00022840"/>
    </source>
</evidence>
<evidence type="ECO:0000256" key="7">
    <source>
        <dbReference type="RuleBase" id="RU363037"/>
    </source>
</evidence>
<dbReference type="InterPro" id="IPR014729">
    <property type="entry name" value="Rossmann-like_a/b/a_fold"/>
</dbReference>
<evidence type="ECO:0000259" key="8">
    <source>
        <dbReference type="Pfam" id="PF00749"/>
    </source>
</evidence>
<keyword evidence="2" id="KW-0479">Metal-binding</keyword>
<dbReference type="EMBL" id="QWFX01000006">
    <property type="protein sequence ID" value="RIJ30504.1"/>
    <property type="molecule type" value="Genomic_DNA"/>
</dbReference>
<reference evidence="9 10" key="1">
    <citation type="submission" date="2018-08" db="EMBL/GenBank/DDBJ databases">
        <title>Henriciella mobilis sp. nov., isolated from seawater.</title>
        <authorList>
            <person name="Cheng H."/>
            <person name="Wu Y.-H."/>
            <person name="Xu X.-W."/>
            <person name="Guo L.-L."/>
        </authorList>
    </citation>
    <scope>NUCLEOTIDE SEQUENCE [LARGE SCALE GENOMIC DNA]</scope>
    <source>
        <strain evidence="9 10">JN25</strain>
    </source>
</reference>
<evidence type="ECO:0000256" key="3">
    <source>
        <dbReference type="ARBA" id="ARBA00022741"/>
    </source>
</evidence>
<dbReference type="Pfam" id="PF00749">
    <property type="entry name" value="tRNA-synt_1c"/>
    <property type="match status" value="1"/>
</dbReference>
<comment type="similarity">
    <text evidence="7">Belongs to the class-I aminoacyl-tRNA synthetase family.</text>
</comment>
<dbReference type="GO" id="GO:0005829">
    <property type="term" value="C:cytosol"/>
    <property type="evidence" value="ECO:0007669"/>
    <property type="project" value="TreeGrafter"/>
</dbReference>
<dbReference type="AlphaFoldDB" id="A0A399RJH0"/>
<evidence type="ECO:0000256" key="2">
    <source>
        <dbReference type="ARBA" id="ARBA00022723"/>
    </source>
</evidence>
<evidence type="ECO:0000256" key="1">
    <source>
        <dbReference type="ARBA" id="ARBA00022598"/>
    </source>
</evidence>
<evidence type="ECO:0000256" key="6">
    <source>
        <dbReference type="ARBA" id="ARBA00023146"/>
    </source>
</evidence>
<feature type="domain" description="Glutamyl/glutaminyl-tRNA synthetase class Ib catalytic" evidence="8">
    <location>
        <begin position="5"/>
        <end position="264"/>
    </location>
</feature>
<proteinExistence type="inferred from homology"/>
<keyword evidence="10" id="KW-1185">Reference proteome</keyword>
<keyword evidence="6 7" id="KW-0030">Aminoacyl-tRNA synthetase</keyword>
<protein>
    <submittedName>
        <fullName evidence="9">tRNA glutamyl-Q(34) synthetase GluQRS</fullName>
    </submittedName>
</protein>
<keyword evidence="4" id="KW-0862">Zinc</keyword>
<dbReference type="GO" id="GO:0004818">
    <property type="term" value="F:glutamate-tRNA ligase activity"/>
    <property type="evidence" value="ECO:0007669"/>
    <property type="project" value="TreeGrafter"/>
</dbReference>
<keyword evidence="3 7" id="KW-0547">Nucleotide-binding</keyword>
<dbReference type="GO" id="GO:0005524">
    <property type="term" value="F:ATP binding"/>
    <property type="evidence" value="ECO:0007669"/>
    <property type="project" value="UniProtKB-KW"/>
</dbReference>
<dbReference type="PANTHER" id="PTHR43311">
    <property type="entry name" value="GLUTAMATE--TRNA LIGASE"/>
    <property type="match status" value="1"/>
</dbReference>
<dbReference type="OrthoDB" id="9807503at2"/>
<evidence type="ECO:0000313" key="9">
    <source>
        <dbReference type="EMBL" id="RIJ30504.1"/>
    </source>
</evidence>